<feature type="transmembrane region" description="Helical" evidence="9">
    <location>
        <begin position="398"/>
        <end position="419"/>
    </location>
</feature>
<evidence type="ECO:0000256" key="5">
    <source>
        <dbReference type="ARBA" id="ARBA00022692"/>
    </source>
</evidence>
<gene>
    <name evidence="11" type="ORF">HNR32_000339</name>
</gene>
<feature type="transmembrane region" description="Helical" evidence="9">
    <location>
        <begin position="153"/>
        <end position="175"/>
    </location>
</feature>
<dbReference type="GO" id="GO:0006865">
    <property type="term" value="P:amino acid transport"/>
    <property type="evidence" value="ECO:0007669"/>
    <property type="project" value="UniProtKB-KW"/>
</dbReference>
<dbReference type="FunFam" id="1.20.1740.10:FF:000001">
    <property type="entry name" value="Amino acid permease"/>
    <property type="match status" value="1"/>
</dbReference>
<dbReference type="GO" id="GO:0055085">
    <property type="term" value="P:transmembrane transport"/>
    <property type="evidence" value="ECO:0007669"/>
    <property type="project" value="InterPro"/>
</dbReference>
<feature type="transmembrane region" description="Helical" evidence="9">
    <location>
        <begin position="40"/>
        <end position="59"/>
    </location>
</feature>
<comment type="caution">
    <text evidence="11">The sequence shown here is derived from an EMBL/GenBank/DDBJ whole genome shotgun (WGS) entry which is preliminary data.</text>
</comment>
<protein>
    <submittedName>
        <fullName evidence="11">L-asparagine transporter-like permease</fullName>
    </submittedName>
</protein>
<dbReference type="PIRSF" id="PIRSF006060">
    <property type="entry name" value="AA_transporter"/>
    <property type="match status" value="1"/>
</dbReference>
<evidence type="ECO:0000256" key="6">
    <source>
        <dbReference type="ARBA" id="ARBA00022970"/>
    </source>
</evidence>
<dbReference type="EMBL" id="JACHFH010000002">
    <property type="protein sequence ID" value="MBB5335225.1"/>
    <property type="molecule type" value="Genomic_DNA"/>
</dbReference>
<evidence type="ECO:0000313" key="11">
    <source>
        <dbReference type="EMBL" id="MBB5335225.1"/>
    </source>
</evidence>
<dbReference type="PANTHER" id="PTHR43495:SF4">
    <property type="entry name" value="AROMATIC AMINO ACID TRANSPORT PROTEIN AROP"/>
    <property type="match status" value="1"/>
</dbReference>
<organism evidence="11 12">
    <name type="scientific">Pectinatus brassicae</name>
    <dbReference type="NCBI Taxonomy" id="862415"/>
    <lineage>
        <taxon>Bacteria</taxon>
        <taxon>Bacillati</taxon>
        <taxon>Bacillota</taxon>
        <taxon>Negativicutes</taxon>
        <taxon>Selenomonadales</taxon>
        <taxon>Selenomonadaceae</taxon>
        <taxon>Pectinatus</taxon>
    </lineage>
</organism>
<keyword evidence="4" id="KW-1003">Cell membrane</keyword>
<dbReference type="Gene3D" id="1.20.1740.10">
    <property type="entry name" value="Amino acid/polyamine transporter I"/>
    <property type="match status" value="1"/>
</dbReference>
<reference evidence="11 12" key="1">
    <citation type="submission" date="2020-08" db="EMBL/GenBank/DDBJ databases">
        <title>Genomic Encyclopedia of Type Strains, Phase IV (KMG-IV): sequencing the most valuable type-strain genomes for metagenomic binning, comparative biology and taxonomic classification.</title>
        <authorList>
            <person name="Goeker M."/>
        </authorList>
    </citation>
    <scope>NUCLEOTIDE SEQUENCE [LARGE SCALE GENOMIC DNA]</scope>
    <source>
        <strain evidence="11 12">DSM 24661</strain>
    </source>
</reference>
<dbReference type="RefSeq" id="WP_231038118.1">
    <property type="nucleotide sequence ID" value="NZ_JACHFH010000002.1"/>
</dbReference>
<evidence type="ECO:0000256" key="3">
    <source>
        <dbReference type="ARBA" id="ARBA00022448"/>
    </source>
</evidence>
<feature type="transmembrane region" description="Helical" evidence="9">
    <location>
        <begin position="200"/>
        <end position="222"/>
    </location>
</feature>
<dbReference type="PANTHER" id="PTHR43495">
    <property type="entry name" value="GABA PERMEASE"/>
    <property type="match status" value="1"/>
</dbReference>
<keyword evidence="7 9" id="KW-1133">Transmembrane helix</keyword>
<evidence type="ECO:0000259" key="10">
    <source>
        <dbReference type="Pfam" id="PF00324"/>
    </source>
</evidence>
<evidence type="ECO:0000256" key="7">
    <source>
        <dbReference type="ARBA" id="ARBA00022989"/>
    </source>
</evidence>
<comment type="similarity">
    <text evidence="2">Belongs to the amino acid-polyamine-organocation (APC) superfamily. Amino acid transporter (AAT) (TC 2.A.3.1) family.</text>
</comment>
<evidence type="ECO:0000313" key="12">
    <source>
        <dbReference type="Proteomes" id="UP000559117"/>
    </source>
</evidence>
<feature type="transmembrane region" description="Helical" evidence="9">
    <location>
        <begin position="121"/>
        <end position="141"/>
    </location>
</feature>
<feature type="transmembrane region" description="Helical" evidence="9">
    <location>
        <begin position="272"/>
        <end position="297"/>
    </location>
</feature>
<feature type="transmembrane region" description="Helical" evidence="9">
    <location>
        <begin position="16"/>
        <end position="34"/>
    </location>
</feature>
<keyword evidence="5 9" id="KW-0812">Transmembrane</keyword>
<dbReference type="Pfam" id="PF00324">
    <property type="entry name" value="AA_permease"/>
    <property type="match status" value="1"/>
</dbReference>
<dbReference type="Proteomes" id="UP000559117">
    <property type="component" value="Unassembled WGS sequence"/>
</dbReference>
<feature type="domain" description="Amino acid permease/ SLC12A" evidence="10">
    <location>
        <begin position="15"/>
        <end position="445"/>
    </location>
</feature>
<evidence type="ECO:0000256" key="8">
    <source>
        <dbReference type="ARBA" id="ARBA00023136"/>
    </source>
</evidence>
<keyword evidence="6" id="KW-0029">Amino-acid transport</keyword>
<comment type="subcellular location">
    <subcellularLocation>
        <location evidence="1">Cell membrane</location>
        <topology evidence="1">Multi-pass membrane protein</topology>
    </subcellularLocation>
</comment>
<evidence type="ECO:0000256" key="9">
    <source>
        <dbReference type="SAM" id="Phobius"/>
    </source>
</evidence>
<proteinExistence type="inferred from homology"/>
<dbReference type="InterPro" id="IPR004841">
    <property type="entry name" value="AA-permease/SLC12A_dom"/>
</dbReference>
<evidence type="ECO:0000256" key="4">
    <source>
        <dbReference type="ARBA" id="ARBA00022475"/>
    </source>
</evidence>
<feature type="transmembrane region" description="Helical" evidence="9">
    <location>
        <begin position="358"/>
        <end position="377"/>
    </location>
</feature>
<feature type="transmembrane region" description="Helical" evidence="9">
    <location>
        <begin position="234"/>
        <end position="257"/>
    </location>
</feature>
<dbReference type="GO" id="GO:0005886">
    <property type="term" value="C:plasma membrane"/>
    <property type="evidence" value="ECO:0007669"/>
    <property type="project" value="UniProtKB-SubCell"/>
</dbReference>
<keyword evidence="12" id="KW-1185">Reference proteome</keyword>
<name>A0A840URQ3_9FIRM</name>
<keyword evidence="8 9" id="KW-0472">Membrane</keyword>
<sequence length="447" mass="49683">MKEEKNLQRGLKERHIQMIALGCAIGTGLFYGSASTIKMVGPAVMLSYLIGGIFIYFVVRALGEMAVYNPVSGSFSTYAYDYWGEFPGFLSGWNYWFNYVAVSMVEVSVVGIYMQHWFPGLPMWVSGLILFILVNIINLVNVKSFGEIEFWGAIIKVAAILLMIIFGLAIIFFGVGNNQPLGLHNLYANGGFFPQGFDGMMLSFVVVIFAFGGTELIGITAGEAENPQKTIPKAIDLIIGRILIFYVGAMFVLVTLYPWDKVGMNGSPFVEIFSAIGFSEAASILNVIVLTAVFSAYNSCLYSNARMLHGLALQNNAPAFLKKVSKDGVPRAAVLFSSLFVGIVVIITYLAPKEVFNYVMSIATIAALINWIMILYTQIKFRQKIGINADKLTYKMPFFPVLNYIGIVFFLSIAITMVIMPDYRLAVYLCPIWIFIIYIGYRLKKSK</sequence>
<evidence type="ECO:0000256" key="1">
    <source>
        <dbReference type="ARBA" id="ARBA00004651"/>
    </source>
</evidence>
<dbReference type="AlphaFoldDB" id="A0A840URQ3"/>
<feature type="transmembrane region" description="Helical" evidence="9">
    <location>
        <begin position="425"/>
        <end position="443"/>
    </location>
</feature>
<accession>A0A840URQ3</accession>
<keyword evidence="3" id="KW-0813">Transport</keyword>
<evidence type="ECO:0000256" key="2">
    <source>
        <dbReference type="ARBA" id="ARBA00008583"/>
    </source>
</evidence>
<feature type="transmembrane region" description="Helical" evidence="9">
    <location>
        <begin position="332"/>
        <end position="352"/>
    </location>
</feature>